<sequence>MIMVSPCLLRLSVLITSISLASSLHVSKDDRHHNLGARAPPSILPSPSQDVAHTLLADSLTDSAKTDTIIGEDVHVSCHVVYGFALQERSCLNVLSLCPSETKVESWAYLSDVPLGQTVDEVLPIKLFSNDATCTIQALIPGGGLIAHASSLNVTQAAHAIYNKCVVEKSGIGGKAYDIGGDNMLQVVMSSFNPHVECLGAMTAPLSSCRVLVQQMRKDYVPEKFGRPWDITINYALPLILTARKLMAAARSLSIRWVRLCRQIGTESGRRYPLPSRFVEGLVREGRRLSLMIYSPSWKVCSYGSMIGSQLHH</sequence>
<comment type="caution">
    <text evidence="2">The sequence shown here is derived from an EMBL/GenBank/DDBJ whole genome shotgun (WGS) entry which is preliminary data.</text>
</comment>
<feature type="chain" id="PRO_5047522853" evidence="1">
    <location>
        <begin position="24"/>
        <end position="313"/>
    </location>
</feature>
<keyword evidence="1" id="KW-0732">Signal</keyword>
<evidence type="ECO:0000313" key="3">
    <source>
        <dbReference type="Proteomes" id="UP001590950"/>
    </source>
</evidence>
<reference evidence="2 3" key="1">
    <citation type="submission" date="2024-09" db="EMBL/GenBank/DDBJ databases">
        <title>Rethinking Asexuality: The Enigmatic Case of Functional Sexual Genes in Lepraria (Stereocaulaceae).</title>
        <authorList>
            <person name="Doellman M."/>
            <person name="Sun Y."/>
            <person name="Barcenas-Pena A."/>
            <person name="Lumbsch H.T."/>
            <person name="Grewe F."/>
        </authorList>
    </citation>
    <scope>NUCLEOTIDE SEQUENCE [LARGE SCALE GENOMIC DNA]</scope>
    <source>
        <strain evidence="2 3">Mercado 3170</strain>
    </source>
</reference>
<evidence type="ECO:0000313" key="2">
    <source>
        <dbReference type="EMBL" id="KAL2039685.1"/>
    </source>
</evidence>
<name>A0ABR4A2L1_9LECA</name>
<gene>
    <name evidence="2" type="ORF">N7G274_007544</name>
</gene>
<feature type="signal peptide" evidence="1">
    <location>
        <begin position="1"/>
        <end position="23"/>
    </location>
</feature>
<keyword evidence="3" id="KW-1185">Reference proteome</keyword>
<protein>
    <submittedName>
        <fullName evidence="2">Uncharacterized protein</fullName>
    </submittedName>
</protein>
<accession>A0ABR4A2L1</accession>
<organism evidence="2 3">
    <name type="scientific">Stereocaulon virgatum</name>
    <dbReference type="NCBI Taxonomy" id="373712"/>
    <lineage>
        <taxon>Eukaryota</taxon>
        <taxon>Fungi</taxon>
        <taxon>Dikarya</taxon>
        <taxon>Ascomycota</taxon>
        <taxon>Pezizomycotina</taxon>
        <taxon>Lecanoromycetes</taxon>
        <taxon>OSLEUM clade</taxon>
        <taxon>Lecanoromycetidae</taxon>
        <taxon>Lecanorales</taxon>
        <taxon>Lecanorineae</taxon>
        <taxon>Stereocaulaceae</taxon>
        <taxon>Stereocaulon</taxon>
    </lineage>
</organism>
<dbReference type="Proteomes" id="UP001590950">
    <property type="component" value="Unassembled WGS sequence"/>
</dbReference>
<proteinExistence type="predicted"/>
<dbReference type="EMBL" id="JBEFKJ010000024">
    <property type="protein sequence ID" value="KAL2039685.1"/>
    <property type="molecule type" value="Genomic_DNA"/>
</dbReference>
<evidence type="ECO:0000256" key="1">
    <source>
        <dbReference type="SAM" id="SignalP"/>
    </source>
</evidence>